<accession>A0A9P0LA87</accession>
<comment type="caution">
    <text evidence="1">The sequence shown here is derived from an EMBL/GenBank/DDBJ whole genome shotgun (WGS) entry which is preliminary data.</text>
</comment>
<sequence length="111" mass="13047">MDKKRPLTERELKEIVDFDEDIVDFADESEGEEEVIQYNVYDSESEQSAVEDSNYTHELENQGDEFFYIGKDEENVWKSTPPAKVTAHWHKGTTYMVKFDDAVMTRDKQVE</sequence>
<dbReference type="Proteomes" id="UP001152888">
    <property type="component" value="Unassembled WGS sequence"/>
</dbReference>
<gene>
    <name evidence="1" type="ORF">ACAOBT_LOCUS21912</name>
</gene>
<name>A0A9P0LA87_ACAOB</name>
<protein>
    <submittedName>
        <fullName evidence="1">Uncharacterized protein</fullName>
    </submittedName>
</protein>
<proteinExistence type="predicted"/>
<evidence type="ECO:0000313" key="2">
    <source>
        <dbReference type="Proteomes" id="UP001152888"/>
    </source>
</evidence>
<reference evidence="1" key="1">
    <citation type="submission" date="2022-03" db="EMBL/GenBank/DDBJ databases">
        <authorList>
            <person name="Sayadi A."/>
        </authorList>
    </citation>
    <scope>NUCLEOTIDE SEQUENCE</scope>
</reference>
<keyword evidence="2" id="KW-1185">Reference proteome</keyword>
<dbReference type="EMBL" id="CAKOFQ010007190">
    <property type="protein sequence ID" value="CAH1994086.1"/>
    <property type="molecule type" value="Genomic_DNA"/>
</dbReference>
<evidence type="ECO:0000313" key="1">
    <source>
        <dbReference type="EMBL" id="CAH1994086.1"/>
    </source>
</evidence>
<organism evidence="1 2">
    <name type="scientific">Acanthoscelides obtectus</name>
    <name type="common">Bean weevil</name>
    <name type="synonym">Bruchus obtectus</name>
    <dbReference type="NCBI Taxonomy" id="200917"/>
    <lineage>
        <taxon>Eukaryota</taxon>
        <taxon>Metazoa</taxon>
        <taxon>Ecdysozoa</taxon>
        <taxon>Arthropoda</taxon>
        <taxon>Hexapoda</taxon>
        <taxon>Insecta</taxon>
        <taxon>Pterygota</taxon>
        <taxon>Neoptera</taxon>
        <taxon>Endopterygota</taxon>
        <taxon>Coleoptera</taxon>
        <taxon>Polyphaga</taxon>
        <taxon>Cucujiformia</taxon>
        <taxon>Chrysomeloidea</taxon>
        <taxon>Chrysomelidae</taxon>
        <taxon>Bruchinae</taxon>
        <taxon>Bruchini</taxon>
        <taxon>Acanthoscelides</taxon>
    </lineage>
</organism>
<dbReference type="OrthoDB" id="10057959at2759"/>
<dbReference type="AlphaFoldDB" id="A0A9P0LA87"/>